<dbReference type="PANTHER" id="PTHR46817">
    <property type="entry name" value="PHOSPHOINOSITIDE PHOSPHATASE SAC9-RELATED"/>
    <property type="match status" value="1"/>
</dbReference>
<dbReference type="PROSITE" id="PS50275">
    <property type="entry name" value="SAC"/>
    <property type="match status" value="1"/>
</dbReference>
<dbReference type="EMBL" id="JACEIK010001234">
    <property type="protein sequence ID" value="MCD7467494.1"/>
    <property type="molecule type" value="Genomic_DNA"/>
</dbReference>
<sequence>MWWGVELKLTAAEAEIYVSNRDPYKGSAQYYQSVKLKGDQQTIEGLWYLLKAPTVAISITEGDYLPSLQRIKDCKGEVIYSDDIDGAFCLRSHQNGVIRFNCADSLDRTNAASFGASRLYGAMQTWLVQPLYVASRHTGCFLKPIANMFPISDGGETLLSFKRKAMTWHCAPDVCCDTSSKQVTSQATDVVEVFIYLGEPCHVCQLLLTVAHGSDDSTFPSTVDVRTGRYMDELKLVLEGASIPQCANVYKYFDSIVGTN</sequence>
<feature type="domain" description="SAC" evidence="1">
    <location>
        <begin position="94"/>
        <end position="114"/>
    </location>
</feature>
<reference evidence="2 3" key="1">
    <citation type="journal article" date="2021" name="BMC Genomics">
        <title>Datura genome reveals duplications of psychoactive alkaloid biosynthetic genes and high mutation rate following tissue culture.</title>
        <authorList>
            <person name="Rajewski A."/>
            <person name="Carter-House D."/>
            <person name="Stajich J."/>
            <person name="Litt A."/>
        </authorList>
    </citation>
    <scope>NUCLEOTIDE SEQUENCE [LARGE SCALE GENOMIC DNA]</scope>
    <source>
        <strain evidence="2">AR-01</strain>
    </source>
</reference>
<accession>A0ABS8T944</accession>
<organism evidence="2 3">
    <name type="scientific">Datura stramonium</name>
    <name type="common">Jimsonweed</name>
    <name type="synonym">Common thornapple</name>
    <dbReference type="NCBI Taxonomy" id="4076"/>
    <lineage>
        <taxon>Eukaryota</taxon>
        <taxon>Viridiplantae</taxon>
        <taxon>Streptophyta</taxon>
        <taxon>Embryophyta</taxon>
        <taxon>Tracheophyta</taxon>
        <taxon>Spermatophyta</taxon>
        <taxon>Magnoliopsida</taxon>
        <taxon>eudicotyledons</taxon>
        <taxon>Gunneridae</taxon>
        <taxon>Pentapetalae</taxon>
        <taxon>asterids</taxon>
        <taxon>lamiids</taxon>
        <taxon>Solanales</taxon>
        <taxon>Solanaceae</taxon>
        <taxon>Solanoideae</taxon>
        <taxon>Datureae</taxon>
        <taxon>Datura</taxon>
    </lineage>
</organism>
<evidence type="ECO:0000313" key="3">
    <source>
        <dbReference type="Proteomes" id="UP000823775"/>
    </source>
</evidence>
<evidence type="ECO:0000259" key="1">
    <source>
        <dbReference type="PROSITE" id="PS50275"/>
    </source>
</evidence>
<dbReference type="Pfam" id="PF24790">
    <property type="entry name" value="SAC9_GBDL_1st"/>
    <property type="match status" value="1"/>
</dbReference>
<dbReference type="Proteomes" id="UP000823775">
    <property type="component" value="Unassembled WGS sequence"/>
</dbReference>
<keyword evidence="3" id="KW-1185">Reference proteome</keyword>
<gene>
    <name evidence="2" type="ORF">HAX54_004954</name>
</gene>
<name>A0ABS8T944_DATST</name>
<dbReference type="InterPro" id="IPR002013">
    <property type="entry name" value="SAC_dom"/>
</dbReference>
<evidence type="ECO:0000313" key="2">
    <source>
        <dbReference type="EMBL" id="MCD7467494.1"/>
    </source>
</evidence>
<dbReference type="PANTHER" id="PTHR46817:SF1">
    <property type="entry name" value="SAC DOMAIN-CONTAINING PROTEIN"/>
    <property type="match status" value="1"/>
</dbReference>
<dbReference type="InterPro" id="IPR057555">
    <property type="entry name" value="SAC9_GBDL_1st"/>
</dbReference>
<protein>
    <recommendedName>
        <fullName evidence="1">SAC domain-containing protein</fullName>
    </recommendedName>
</protein>
<proteinExistence type="predicted"/>
<comment type="caution">
    <text evidence="2">The sequence shown here is derived from an EMBL/GenBank/DDBJ whole genome shotgun (WGS) entry which is preliminary data.</text>
</comment>